<dbReference type="AlphaFoldDB" id="A0AA40BW02"/>
<evidence type="ECO:0000256" key="2">
    <source>
        <dbReference type="SAM" id="Phobius"/>
    </source>
</evidence>
<feature type="region of interest" description="Disordered" evidence="1">
    <location>
        <begin position="585"/>
        <end position="713"/>
    </location>
</feature>
<feature type="compositionally biased region" description="Low complexity" evidence="1">
    <location>
        <begin position="771"/>
        <end position="788"/>
    </location>
</feature>
<name>A0AA40BW02_9PEZI</name>
<feature type="compositionally biased region" description="Low complexity" evidence="1">
    <location>
        <begin position="695"/>
        <end position="707"/>
    </location>
</feature>
<feature type="region of interest" description="Disordered" evidence="1">
    <location>
        <begin position="321"/>
        <end position="351"/>
    </location>
</feature>
<feature type="region of interest" description="Disordered" evidence="1">
    <location>
        <begin position="771"/>
        <end position="799"/>
    </location>
</feature>
<dbReference type="EMBL" id="JAULSR010000006">
    <property type="protein sequence ID" value="KAK0615728.1"/>
    <property type="molecule type" value="Genomic_DNA"/>
</dbReference>
<feature type="compositionally biased region" description="Basic and acidic residues" evidence="1">
    <location>
        <begin position="585"/>
        <end position="596"/>
    </location>
</feature>
<feature type="compositionally biased region" description="Polar residues" evidence="1">
    <location>
        <begin position="252"/>
        <end position="268"/>
    </location>
</feature>
<feature type="transmembrane region" description="Helical" evidence="2">
    <location>
        <begin position="441"/>
        <end position="465"/>
    </location>
</feature>
<comment type="caution">
    <text evidence="3">The sequence shown here is derived from an EMBL/GenBank/DDBJ whole genome shotgun (WGS) entry which is preliminary data.</text>
</comment>
<feature type="region of interest" description="Disordered" evidence="1">
    <location>
        <begin position="1"/>
        <end position="42"/>
    </location>
</feature>
<evidence type="ECO:0000313" key="3">
    <source>
        <dbReference type="EMBL" id="KAK0615728.1"/>
    </source>
</evidence>
<gene>
    <name evidence="3" type="ORF">B0T17DRAFT_353179</name>
</gene>
<reference evidence="3" key="1">
    <citation type="submission" date="2023-06" db="EMBL/GenBank/DDBJ databases">
        <title>Genome-scale phylogeny and comparative genomics of the fungal order Sordariales.</title>
        <authorList>
            <consortium name="Lawrence Berkeley National Laboratory"/>
            <person name="Hensen N."/>
            <person name="Bonometti L."/>
            <person name="Westerberg I."/>
            <person name="Brannstrom I.O."/>
            <person name="Guillou S."/>
            <person name="Cros-Aarteil S."/>
            <person name="Calhoun S."/>
            <person name="Haridas S."/>
            <person name="Kuo A."/>
            <person name="Mondo S."/>
            <person name="Pangilinan J."/>
            <person name="Riley R."/>
            <person name="LaButti K."/>
            <person name="Andreopoulos B."/>
            <person name="Lipzen A."/>
            <person name="Chen C."/>
            <person name="Yanf M."/>
            <person name="Daum C."/>
            <person name="Ng V."/>
            <person name="Clum A."/>
            <person name="Steindorff A."/>
            <person name="Ohm R."/>
            <person name="Martin F."/>
            <person name="Silar P."/>
            <person name="Natvig D."/>
            <person name="Lalanne C."/>
            <person name="Gautier V."/>
            <person name="Ament-velasquez S.L."/>
            <person name="Kruys A."/>
            <person name="Hutchinson M.I."/>
            <person name="Powell A.J."/>
            <person name="Barry K."/>
            <person name="Miller A.N."/>
            <person name="Grigoriev I.V."/>
            <person name="Debuchy R."/>
            <person name="Gladieux P."/>
            <person name="Thoren M.H."/>
            <person name="Johannesson H."/>
        </authorList>
    </citation>
    <scope>NUCLEOTIDE SEQUENCE</scope>
    <source>
        <strain evidence="3">SMH3391-2</strain>
    </source>
</reference>
<proteinExistence type="predicted"/>
<evidence type="ECO:0000313" key="4">
    <source>
        <dbReference type="Proteomes" id="UP001174934"/>
    </source>
</evidence>
<feature type="compositionally biased region" description="Low complexity" evidence="1">
    <location>
        <begin position="649"/>
        <end position="675"/>
    </location>
</feature>
<feature type="transmembrane region" description="Helical" evidence="2">
    <location>
        <begin position="477"/>
        <end position="500"/>
    </location>
</feature>
<evidence type="ECO:0000256" key="1">
    <source>
        <dbReference type="SAM" id="MobiDB-lite"/>
    </source>
</evidence>
<feature type="compositionally biased region" description="Low complexity" evidence="1">
    <location>
        <begin position="631"/>
        <end position="641"/>
    </location>
</feature>
<feature type="compositionally biased region" description="Polar residues" evidence="1">
    <location>
        <begin position="228"/>
        <end position="239"/>
    </location>
</feature>
<accession>A0AA40BW02</accession>
<keyword evidence="4" id="KW-1185">Reference proteome</keyword>
<keyword evidence="2" id="KW-1133">Transmembrane helix</keyword>
<organism evidence="3 4">
    <name type="scientific">Bombardia bombarda</name>
    <dbReference type="NCBI Taxonomy" id="252184"/>
    <lineage>
        <taxon>Eukaryota</taxon>
        <taxon>Fungi</taxon>
        <taxon>Dikarya</taxon>
        <taxon>Ascomycota</taxon>
        <taxon>Pezizomycotina</taxon>
        <taxon>Sordariomycetes</taxon>
        <taxon>Sordariomycetidae</taxon>
        <taxon>Sordariales</taxon>
        <taxon>Lasiosphaeriaceae</taxon>
        <taxon>Bombardia</taxon>
    </lineage>
</organism>
<keyword evidence="2" id="KW-0472">Membrane</keyword>
<protein>
    <submittedName>
        <fullName evidence="3">Uncharacterized protein</fullName>
    </submittedName>
</protein>
<feature type="compositionally biased region" description="Polar residues" evidence="1">
    <location>
        <begin position="329"/>
        <end position="348"/>
    </location>
</feature>
<dbReference type="Proteomes" id="UP001174934">
    <property type="component" value="Unassembled WGS sequence"/>
</dbReference>
<feature type="region of interest" description="Disordered" evidence="1">
    <location>
        <begin position="524"/>
        <end position="551"/>
    </location>
</feature>
<feature type="compositionally biased region" description="Basic and acidic residues" evidence="1">
    <location>
        <begin position="115"/>
        <end position="126"/>
    </location>
</feature>
<feature type="compositionally biased region" description="Polar residues" evidence="1">
    <location>
        <begin position="790"/>
        <end position="799"/>
    </location>
</feature>
<sequence>MSAHRPGTDPGASNTYSPDEVIHTISTPLDTPPGPKRTVVDRLSNPTATGIYSPTNWPFPKETRSASSPEELFEAEIAQHRAAVARTSNLGSKTSPAKAYHHHNRARMSTCKLPVRRDTVVRHDDAATAPTTGPVSRPARDLTPDSPLIRVFSPPDDGKHDSDAANGTRSNSTASNGGSNGRGRAKSVTDSSPIPPSLSDIPERSVSPTPYSPTGLKESDHKQDEGDSTITTLGHTSILASVPENHSIGRRVSTTTTHSRGRLSSATLQGKEPRMSRSLARWSKETQQKLNEGADAAAAVAEQFRSSASPSLEGIIIFDPAESTLPPGSANSPEAAQGPTIQTAQNKNSSIRSRLSRRLSRLSANTAHPNIDSIRRGPKIRHNRIASKAILCVDPFTGVGMRGEAGVSGTTICVGGGAGGSDGHSNHPSTFCSTFSRVRTIVLVSVCLLQLSIVAFVAGITTSITSSTARGSVDIGTIVWTTMGGVLTVLFAVIFTFAILRYRNMYKQQLGGDSNETWIEMHHRSRALPPRPSPTADDSAGGDTKTSGGDVGATEAWAKFAKDHERLRRYVECLEHRIGALKEEQSILHPRNGDGREEAEEDDDATVRQYRRDTVDTSCPVRNKNQKRDSGIAAAKTSSSKSGGGSNGGDSADSSPSSVTATPQPKTTPKSSPASYLAKRNGSVSQRNLLKHSATNSVSSLTSSSINLDDDNNGDDNNILPLSGTKTSILTDLCDAVMEPYSPLSSSNQRSSVITTMTTTPQSVGVRRVVSDSSISDQEQTAAATAATPSKDNSSGSSNTGFHHLILSVPGKVIINKKRNMRAFDIFNRRVAERKQEDDVV</sequence>
<feature type="region of interest" description="Disordered" evidence="1">
    <location>
        <begin position="87"/>
        <end position="276"/>
    </location>
</feature>
<feature type="compositionally biased region" description="Low complexity" evidence="1">
    <location>
        <begin position="164"/>
        <end position="177"/>
    </location>
</feature>
<keyword evidence="2" id="KW-0812">Transmembrane</keyword>